<proteinExistence type="inferred from homology"/>
<sequence>MTVIFHFLLSVLIEAFLPCFVLLQIKPNMVLSKHFFTMQHHILINICAIFGVATAVIIICKFLKIRYIIGYLITGVLLSPNTSSYFADMEEVEVYAEIGIILLLFTVGLEFSFTNLKKIKNYVLIGGASQVFLTIGITAILIGVLMQPSWQESIFWGFLYALSSTAIVVKVLQDSNKINTPHGRFILAVLLFQDIMIVPLMLFTPILAGAADSSPLEALLWLLGKLVLMGGLAYLLARFIIPFFLKTVMKIQSQEVFLIATVFIVTGIALLTEELGLSLALGAFIAGLIIAETDYNHMAISCFLPFRYVFMSFFFISMGMLLDYQIFLTDFGWIAFWFLFTLLVKAVAGMLAVRIMKMEWKTALAVGFSIAQIGEFSFVLAQSGLEYQLISAENYQIFLAVSILLMSITPFIVIKSESIHPLLSSTIKFKKNE</sequence>
<evidence type="ECO:0000256" key="1">
    <source>
        <dbReference type="ARBA" id="ARBA00004141"/>
    </source>
</evidence>
<evidence type="ECO:0000256" key="3">
    <source>
        <dbReference type="ARBA" id="ARBA00022448"/>
    </source>
</evidence>
<feature type="transmembrane region" description="Helical" evidence="7">
    <location>
        <begin position="333"/>
        <end position="356"/>
    </location>
</feature>
<keyword evidence="5 7" id="KW-1133">Transmembrane helix</keyword>
<evidence type="ECO:0000256" key="5">
    <source>
        <dbReference type="ARBA" id="ARBA00022989"/>
    </source>
</evidence>
<feature type="transmembrane region" description="Helical" evidence="7">
    <location>
        <begin position="395"/>
        <end position="414"/>
    </location>
</feature>
<feature type="transmembrane region" description="Helical" evidence="7">
    <location>
        <begin position="185"/>
        <end position="207"/>
    </location>
</feature>
<dbReference type="Pfam" id="PF00999">
    <property type="entry name" value="Na_H_Exchanger"/>
    <property type="match status" value="1"/>
</dbReference>
<feature type="transmembrane region" description="Helical" evidence="7">
    <location>
        <begin position="7"/>
        <end position="25"/>
    </location>
</feature>
<feature type="transmembrane region" description="Helical" evidence="7">
    <location>
        <begin position="67"/>
        <end position="86"/>
    </location>
</feature>
<keyword evidence="6 7" id="KW-0472">Membrane</keyword>
<feature type="domain" description="Cation/H+ exchanger transmembrane" evidence="8">
    <location>
        <begin position="53"/>
        <end position="412"/>
    </location>
</feature>
<feature type="transmembrane region" description="Helical" evidence="7">
    <location>
        <begin position="92"/>
        <end position="111"/>
    </location>
</feature>
<gene>
    <name evidence="9" type="ORF">U6A24_06510</name>
</gene>
<comment type="similarity">
    <text evidence="2">Belongs to the monovalent cation:proton antiporter 2 (CPA2) transporter (TC 2.A.37) family.</text>
</comment>
<feature type="transmembrane region" description="Helical" evidence="7">
    <location>
        <begin position="256"/>
        <end position="272"/>
    </location>
</feature>
<evidence type="ECO:0000256" key="6">
    <source>
        <dbReference type="ARBA" id="ARBA00023136"/>
    </source>
</evidence>
<evidence type="ECO:0000313" key="9">
    <source>
        <dbReference type="EMBL" id="MEB3345102.1"/>
    </source>
</evidence>
<feature type="transmembrane region" description="Helical" evidence="7">
    <location>
        <begin position="219"/>
        <end position="244"/>
    </location>
</feature>
<dbReference type="PANTHER" id="PTHR42751:SF3">
    <property type="entry name" value="SODIUM_GLUTAMATE SYMPORTER"/>
    <property type="match status" value="1"/>
</dbReference>
<keyword evidence="4 7" id="KW-0812">Transmembrane</keyword>
<evidence type="ECO:0000259" key="8">
    <source>
        <dbReference type="Pfam" id="PF00999"/>
    </source>
</evidence>
<feature type="transmembrane region" description="Helical" evidence="7">
    <location>
        <begin position="308"/>
        <end position="327"/>
    </location>
</feature>
<comment type="subcellular location">
    <subcellularLocation>
        <location evidence="1">Membrane</location>
        <topology evidence="1">Multi-pass membrane protein</topology>
    </subcellularLocation>
</comment>
<dbReference type="InterPro" id="IPR038770">
    <property type="entry name" value="Na+/solute_symporter_sf"/>
</dbReference>
<reference evidence="9 10" key="1">
    <citation type="journal article" date="2013" name="Int. J. Syst. Evol. Microbiol.">
        <title>Aquimarina gracilis sp. nov., isolated from the gut microflora of a mussel, Mytilus coruscus, and emended description of Aquimarina spongiae.</title>
        <authorList>
            <person name="Park S.C."/>
            <person name="Choe H.N."/>
            <person name="Baik K.S."/>
            <person name="Seong C.N."/>
        </authorList>
    </citation>
    <scope>NUCLEOTIDE SEQUENCE [LARGE SCALE GENOMIC DNA]</scope>
    <source>
        <strain evidence="9 10">PSC32</strain>
    </source>
</reference>
<dbReference type="RefSeq" id="WP_324179136.1">
    <property type="nucleotide sequence ID" value="NZ_BAABAW010000008.1"/>
</dbReference>
<dbReference type="InterPro" id="IPR006153">
    <property type="entry name" value="Cation/H_exchanger_TM"/>
</dbReference>
<keyword evidence="10" id="KW-1185">Reference proteome</keyword>
<accession>A0ABU5ZSS3</accession>
<evidence type="ECO:0000256" key="7">
    <source>
        <dbReference type="SAM" id="Phobius"/>
    </source>
</evidence>
<comment type="caution">
    <text evidence="9">The sequence shown here is derived from an EMBL/GenBank/DDBJ whole genome shotgun (WGS) entry which is preliminary data.</text>
</comment>
<feature type="transmembrane region" description="Helical" evidence="7">
    <location>
        <begin position="40"/>
        <end position="60"/>
    </location>
</feature>
<dbReference type="Proteomes" id="UP001327027">
    <property type="component" value="Unassembled WGS sequence"/>
</dbReference>
<evidence type="ECO:0000256" key="4">
    <source>
        <dbReference type="ARBA" id="ARBA00022692"/>
    </source>
</evidence>
<feature type="transmembrane region" description="Helical" evidence="7">
    <location>
        <begin position="278"/>
        <end position="296"/>
    </location>
</feature>
<dbReference type="EMBL" id="JAYKLX010000003">
    <property type="protein sequence ID" value="MEB3345102.1"/>
    <property type="molecule type" value="Genomic_DNA"/>
</dbReference>
<keyword evidence="3" id="KW-0813">Transport</keyword>
<evidence type="ECO:0000256" key="2">
    <source>
        <dbReference type="ARBA" id="ARBA00005551"/>
    </source>
</evidence>
<feature type="transmembrane region" description="Helical" evidence="7">
    <location>
        <begin position="123"/>
        <end position="147"/>
    </location>
</feature>
<organism evidence="9 10">
    <name type="scientific">Aquimarina gracilis</name>
    <dbReference type="NCBI Taxonomy" id="874422"/>
    <lineage>
        <taxon>Bacteria</taxon>
        <taxon>Pseudomonadati</taxon>
        <taxon>Bacteroidota</taxon>
        <taxon>Flavobacteriia</taxon>
        <taxon>Flavobacteriales</taxon>
        <taxon>Flavobacteriaceae</taxon>
        <taxon>Aquimarina</taxon>
    </lineage>
</organism>
<name>A0ABU5ZSS3_9FLAO</name>
<dbReference type="Gene3D" id="1.20.1530.20">
    <property type="match status" value="1"/>
</dbReference>
<feature type="transmembrane region" description="Helical" evidence="7">
    <location>
        <begin position="153"/>
        <end position="173"/>
    </location>
</feature>
<protein>
    <submittedName>
        <fullName evidence="9">Cation:proton antiporter</fullName>
    </submittedName>
</protein>
<dbReference type="PANTHER" id="PTHR42751">
    <property type="entry name" value="SODIUM/HYDROGEN EXCHANGER FAMILY/TRKA DOMAIN PROTEIN"/>
    <property type="match status" value="1"/>
</dbReference>
<evidence type="ECO:0000313" key="10">
    <source>
        <dbReference type="Proteomes" id="UP001327027"/>
    </source>
</evidence>